<proteinExistence type="predicted"/>
<organism evidence="1 2">
    <name type="scientific">Jannaschia aquimarina</name>
    <dbReference type="NCBI Taxonomy" id="935700"/>
    <lineage>
        <taxon>Bacteria</taxon>
        <taxon>Pseudomonadati</taxon>
        <taxon>Pseudomonadota</taxon>
        <taxon>Alphaproteobacteria</taxon>
        <taxon>Rhodobacterales</taxon>
        <taxon>Roseobacteraceae</taxon>
        <taxon>Jannaschia</taxon>
    </lineage>
</organism>
<comment type="caution">
    <text evidence="1">The sequence shown here is derived from an EMBL/GenBank/DDBJ whole genome shotgun (WGS) entry which is preliminary data.</text>
</comment>
<protein>
    <submittedName>
        <fullName evidence="1">Uncharacterized protein</fullName>
    </submittedName>
</protein>
<dbReference type="EMBL" id="JYFE01000011">
    <property type="protein sequence ID" value="KIT17885.1"/>
    <property type="molecule type" value="Genomic_DNA"/>
</dbReference>
<accession>A0A0D1EQJ3</accession>
<dbReference type="PATRIC" id="fig|935700.4.peg.385"/>
<evidence type="ECO:0000313" key="1">
    <source>
        <dbReference type="EMBL" id="KIT17885.1"/>
    </source>
</evidence>
<dbReference type="AlphaFoldDB" id="A0A0D1EQJ3"/>
<evidence type="ECO:0000313" key="2">
    <source>
        <dbReference type="Proteomes" id="UP000032232"/>
    </source>
</evidence>
<reference evidence="1 2" key="1">
    <citation type="submission" date="2015-02" db="EMBL/GenBank/DDBJ databases">
        <title>Genome Sequence of Jannaschia aquimarina DSM28248, a member of the Roseobacter clade.</title>
        <authorList>
            <person name="Voget S."/>
            <person name="Daniel R."/>
        </authorList>
    </citation>
    <scope>NUCLEOTIDE SEQUENCE [LARGE SCALE GENOMIC DNA]</scope>
    <source>
        <strain evidence="1 2">GSW-M26</strain>
    </source>
</reference>
<dbReference type="Proteomes" id="UP000032232">
    <property type="component" value="Unassembled WGS sequence"/>
</dbReference>
<name>A0A0D1EQJ3_9RHOB</name>
<sequence>MREGNIMVVDLAEYVVDVTALDRGSVLFHLRLPRLLSRG</sequence>
<gene>
    <name evidence="1" type="ORF">jaqu_03570</name>
</gene>
<keyword evidence="2" id="KW-1185">Reference proteome</keyword>